<dbReference type="WBParaSite" id="HPBE_0001327401-mRNA-1">
    <property type="protein sequence ID" value="HPBE_0001327401-mRNA-1"/>
    <property type="gene ID" value="HPBE_0001327401"/>
</dbReference>
<dbReference type="PRINTS" id="PR00326">
    <property type="entry name" value="GTP1OBG"/>
</dbReference>
<feature type="domain" description="TGS" evidence="6">
    <location>
        <begin position="575"/>
        <end position="652"/>
    </location>
</feature>
<dbReference type="PANTHER" id="PTHR43127">
    <property type="entry name" value="DEVELOPMENTALLY-REGULATED GTP-BINDING PROTEIN 2"/>
    <property type="match status" value="1"/>
</dbReference>
<keyword evidence="8" id="KW-1185">Reference proteome</keyword>
<dbReference type="InterPro" id="IPR004095">
    <property type="entry name" value="TGS"/>
</dbReference>
<dbReference type="InterPro" id="IPR006569">
    <property type="entry name" value="CID_dom"/>
</dbReference>
<feature type="domain" description="CID" evidence="4">
    <location>
        <begin position="1"/>
        <end position="192"/>
    </location>
</feature>
<dbReference type="SMART" id="SM00582">
    <property type="entry name" value="RPR"/>
    <property type="match status" value="1"/>
</dbReference>
<keyword evidence="1" id="KW-0547">Nucleotide-binding</keyword>
<feature type="domain" description="OBG-type G" evidence="5">
    <location>
        <begin position="350"/>
        <end position="575"/>
    </location>
</feature>
<dbReference type="Gene3D" id="3.10.20.30">
    <property type="match status" value="1"/>
</dbReference>
<name>A0A183FXJ1_HELPZ</name>
<dbReference type="OrthoDB" id="1708588at2759"/>
<dbReference type="PROSITE" id="PS00905">
    <property type="entry name" value="GTP1_OBG"/>
    <property type="match status" value="1"/>
</dbReference>
<gene>
    <name evidence="7" type="ORF">HPBE_LOCUS13275</name>
</gene>
<evidence type="ECO:0000256" key="3">
    <source>
        <dbReference type="SAM" id="MobiDB-lite"/>
    </source>
</evidence>
<dbReference type="InterPro" id="IPR031167">
    <property type="entry name" value="G_OBG"/>
</dbReference>
<dbReference type="FunFam" id="3.40.50.300:FF:000740">
    <property type="entry name" value="Putative GTP-binding protein 1"/>
    <property type="match status" value="1"/>
</dbReference>
<keyword evidence="2" id="KW-0342">GTP-binding</keyword>
<evidence type="ECO:0000256" key="1">
    <source>
        <dbReference type="ARBA" id="ARBA00022741"/>
    </source>
</evidence>
<proteinExistence type="predicted"/>
<dbReference type="CDD" id="cd01896">
    <property type="entry name" value="DRG"/>
    <property type="match status" value="1"/>
</dbReference>
<dbReference type="PROSITE" id="PS51710">
    <property type="entry name" value="G_OBG"/>
    <property type="match status" value="1"/>
</dbReference>
<dbReference type="EMBL" id="UZAH01027849">
    <property type="protein sequence ID" value="VDO95544.1"/>
    <property type="molecule type" value="Genomic_DNA"/>
</dbReference>
<evidence type="ECO:0000259" key="4">
    <source>
        <dbReference type="PROSITE" id="PS51391"/>
    </source>
</evidence>
<dbReference type="InterPro" id="IPR031662">
    <property type="entry name" value="GTP-binding_2"/>
</dbReference>
<dbReference type="InterPro" id="IPR027417">
    <property type="entry name" value="P-loop_NTPase"/>
</dbReference>
<dbReference type="InterPro" id="IPR012675">
    <property type="entry name" value="Beta-grasp_dom_sf"/>
</dbReference>
<dbReference type="FunFam" id="3.10.20.30:FF:000016">
    <property type="entry name" value="Developmentally-regulated GTP-binding protein 2"/>
    <property type="match status" value="1"/>
</dbReference>
<dbReference type="SUPFAM" id="SSF81271">
    <property type="entry name" value="TGS-like"/>
    <property type="match status" value="1"/>
</dbReference>
<dbReference type="CDD" id="cd17231">
    <property type="entry name" value="TGS_DRG2"/>
    <property type="match status" value="1"/>
</dbReference>
<dbReference type="SUPFAM" id="SSF48464">
    <property type="entry name" value="ENTH/VHS domain"/>
    <property type="match status" value="1"/>
</dbReference>
<dbReference type="InterPro" id="IPR006073">
    <property type="entry name" value="GTP-bd"/>
</dbReference>
<evidence type="ECO:0000313" key="8">
    <source>
        <dbReference type="Proteomes" id="UP000050761"/>
    </source>
</evidence>
<evidence type="ECO:0000313" key="7">
    <source>
        <dbReference type="EMBL" id="VDO95544.1"/>
    </source>
</evidence>
<reference evidence="7 8" key="1">
    <citation type="submission" date="2018-11" db="EMBL/GenBank/DDBJ databases">
        <authorList>
            <consortium name="Pathogen Informatics"/>
        </authorList>
    </citation>
    <scope>NUCLEOTIDE SEQUENCE [LARGE SCALE GENOMIC DNA]</scope>
</reference>
<dbReference type="InterPro" id="IPR032337">
    <property type="entry name" value="RPRD1A/B_C"/>
</dbReference>
<dbReference type="InterPro" id="IPR006074">
    <property type="entry name" value="GTP1-OBG_CS"/>
</dbReference>
<evidence type="ECO:0000256" key="2">
    <source>
        <dbReference type="ARBA" id="ARBA00023134"/>
    </source>
</evidence>
<dbReference type="Pfam" id="PF16897">
    <property type="entry name" value="MMR_HSR1_Xtn"/>
    <property type="match status" value="1"/>
</dbReference>
<dbReference type="InterPro" id="IPR008942">
    <property type="entry name" value="ENTH_VHS"/>
</dbReference>
<dbReference type="InterPro" id="IPR045001">
    <property type="entry name" value="DRG"/>
</dbReference>
<dbReference type="Pfam" id="PF02824">
    <property type="entry name" value="TGS"/>
    <property type="match status" value="1"/>
</dbReference>
<dbReference type="InterPro" id="IPR012676">
    <property type="entry name" value="TGS-like"/>
</dbReference>
<organism evidence="8 9">
    <name type="scientific">Heligmosomoides polygyrus</name>
    <name type="common">Parasitic roundworm</name>
    <dbReference type="NCBI Taxonomy" id="6339"/>
    <lineage>
        <taxon>Eukaryota</taxon>
        <taxon>Metazoa</taxon>
        <taxon>Ecdysozoa</taxon>
        <taxon>Nematoda</taxon>
        <taxon>Chromadorea</taxon>
        <taxon>Rhabditida</taxon>
        <taxon>Rhabditina</taxon>
        <taxon>Rhabditomorpha</taxon>
        <taxon>Strongyloidea</taxon>
        <taxon>Heligmosomidae</taxon>
        <taxon>Heligmosomoides</taxon>
    </lineage>
</organism>
<dbReference type="Pfam" id="PF01926">
    <property type="entry name" value="MMR_HSR1"/>
    <property type="match status" value="1"/>
</dbReference>
<reference evidence="9" key="2">
    <citation type="submission" date="2019-09" db="UniProtKB">
        <authorList>
            <consortium name="WormBaseParasite"/>
        </authorList>
    </citation>
    <scope>IDENTIFICATION</scope>
</reference>
<accession>A0A3P8AHX1</accession>
<dbReference type="SUPFAM" id="SSF52540">
    <property type="entry name" value="P-loop containing nucleoside triphosphate hydrolases"/>
    <property type="match status" value="1"/>
</dbReference>
<feature type="region of interest" description="Disordered" evidence="3">
    <location>
        <begin position="120"/>
        <end position="139"/>
    </location>
</feature>
<dbReference type="Gene3D" id="1.25.40.90">
    <property type="match status" value="1"/>
</dbReference>
<dbReference type="PROSITE" id="PS51391">
    <property type="entry name" value="CID"/>
    <property type="match status" value="1"/>
</dbReference>
<dbReference type="Pfam" id="PF16566">
    <property type="entry name" value="CREPT"/>
    <property type="match status" value="1"/>
</dbReference>
<dbReference type="InterPro" id="IPR005225">
    <property type="entry name" value="Small_GTP-bd"/>
</dbReference>
<dbReference type="Gene3D" id="6.10.250.2560">
    <property type="match status" value="1"/>
</dbReference>
<evidence type="ECO:0000313" key="9">
    <source>
        <dbReference type="WBParaSite" id="HPBE_0001327401-mRNA-1"/>
    </source>
</evidence>
<dbReference type="GO" id="GO:0003924">
    <property type="term" value="F:GTPase activity"/>
    <property type="evidence" value="ECO:0007669"/>
    <property type="project" value="InterPro"/>
</dbReference>
<dbReference type="GO" id="GO:0005525">
    <property type="term" value="F:GTP binding"/>
    <property type="evidence" value="ECO:0007669"/>
    <property type="project" value="UniProtKB-KW"/>
</dbReference>
<dbReference type="Proteomes" id="UP000050761">
    <property type="component" value="Unassembled WGS sequence"/>
</dbReference>
<dbReference type="Gene3D" id="6.10.140.1070">
    <property type="match status" value="2"/>
</dbReference>
<accession>A0A183FXJ1</accession>
<dbReference type="Pfam" id="PF04818">
    <property type="entry name" value="CID"/>
    <property type="match status" value="1"/>
</dbReference>
<evidence type="ECO:0000259" key="5">
    <source>
        <dbReference type="PROSITE" id="PS51710"/>
    </source>
</evidence>
<dbReference type="NCBIfam" id="TIGR00231">
    <property type="entry name" value="small_GTP"/>
    <property type="match status" value="1"/>
</dbReference>
<dbReference type="PROSITE" id="PS51880">
    <property type="entry name" value="TGS"/>
    <property type="match status" value="1"/>
</dbReference>
<evidence type="ECO:0000259" key="6">
    <source>
        <dbReference type="PROSITE" id="PS51880"/>
    </source>
</evidence>
<sequence>MSGFSETAMRERLSKLRPQQDCINTLSMWLMHHHRHTDDIVQIWLKEVRRETNSSQIVNLLYIANDVIQNSRKKTPEMAVKFFSVLEPAFRLDAVVKRRKASSSNSSNSHHSHVHIPHVPEIFPSSAAPPPQPEFDSEAVSANVADVLESLRKLDYPPSADAEVRHKIASYSEMIATPQSLDTIRNSAQAKKLLEEIAEAEPLVKDYCQRLADEMLERRNLQKLFDDMIVNVRATVDLHERLLKEVRRKEERARGDLAEVGTHSDFIVVLAQTISFVEGSPYFLEVMGILEKIAEVEREIARTQKNKATEYHLGLLKAKLAKFRQQLLEPVGGKGGAKGDGFDVMKSGDARVAMVGFPSVGKSTLLSALTTTHSEVAGYEFTTLTCIPGVISYQGANIQLLDLPGIIEGASQGKGRGRQVIAVAKTADVILMMLDAGKSDQQRTLLERELEAVGIRLNKRPPHIYVKQKKIGGVKFTHTVPLTHCNEKMIMTILHEYKIFNADVVFREDATVDEFIDVIQGNRVYVSCLYVYNKIDQISIEEVDRLARLPHHVVISCEMNLNMDYLLEKIWEYLALVRVYTKKPGNAPDLGPEDGIILRAGCTVEHCCHALHRTLASQFRYAIVWGTSTKFSPQRVGIHHKLDHEDVIQIVKK</sequence>
<protein>
    <submittedName>
        <fullName evidence="9">OBG-type G domain-containing protein</fullName>
    </submittedName>
</protein>
<dbReference type="AlphaFoldDB" id="A0A183FXJ1"/>